<comment type="caution">
    <text evidence="3">The sequence shown here is derived from an EMBL/GenBank/DDBJ whole genome shotgun (WGS) entry which is preliminary data.</text>
</comment>
<dbReference type="SUPFAM" id="SSF55811">
    <property type="entry name" value="Nudix"/>
    <property type="match status" value="1"/>
</dbReference>
<dbReference type="InterPro" id="IPR000086">
    <property type="entry name" value="NUDIX_hydrolase_dom"/>
</dbReference>
<dbReference type="PROSITE" id="PS00893">
    <property type="entry name" value="NUDIX_BOX"/>
    <property type="match status" value="1"/>
</dbReference>
<dbReference type="EMBL" id="CAWYQH010000163">
    <property type="protein sequence ID" value="CAK8697489.1"/>
    <property type="molecule type" value="Genomic_DNA"/>
</dbReference>
<evidence type="ECO:0000256" key="1">
    <source>
        <dbReference type="ARBA" id="ARBA00022801"/>
    </source>
</evidence>
<dbReference type="Pfam" id="PF00293">
    <property type="entry name" value="NUDIX"/>
    <property type="match status" value="1"/>
</dbReference>
<keyword evidence="1" id="KW-0378">Hydrolase</keyword>
<name>A0ABP0H3B6_CLALP</name>
<reference evidence="3 4" key="1">
    <citation type="submission" date="2024-02" db="EMBL/GenBank/DDBJ databases">
        <authorList>
            <person name="Daric V."/>
            <person name="Darras S."/>
        </authorList>
    </citation>
    <scope>NUCLEOTIDE SEQUENCE [LARGE SCALE GENOMIC DNA]</scope>
</reference>
<dbReference type="PANTHER" id="PTHR22769:SF56">
    <property type="entry name" value="8-OXO-DGDP PHOSPHATASE NUDT18"/>
    <property type="match status" value="1"/>
</dbReference>
<gene>
    <name evidence="3" type="ORF">CVLEPA_LOCUS30703</name>
</gene>
<sequence>MCDELSSIIINKTIPPIKNTASLDGHTDVGENVDVIELGRTVCYIVAAVLINDNNEVLLIQEAKVSCYGQWYLPAGRVEPDETLTDAVKREVLEEAGCNFEPTGLICIEENGAGWIRFTFGGKITGGSLKTQDKSDKESLQAKWFADYESEKLRARDILRLITQAKTYYRCLKEDNSERSTTLLPKIISHKSIVVRSVILSELNQLLHILSIKESCHEDSDQWKTLLPTTYFSLFDIRIEDSILRTLGRCLSDVNAWQPTIVGILDVEHKGNSSENQDGIGFTVLVVLADKHIAQGTQLPKLNQDLAKWEELDRTLQDTFIAGHRERNIVPLLSLGRR</sequence>
<dbReference type="PANTHER" id="PTHR22769">
    <property type="entry name" value="MUTT/NUDIX HYDROLASE"/>
    <property type="match status" value="1"/>
</dbReference>
<evidence type="ECO:0000313" key="4">
    <source>
        <dbReference type="Proteomes" id="UP001642483"/>
    </source>
</evidence>
<dbReference type="InterPro" id="IPR020084">
    <property type="entry name" value="NUDIX_hydrolase_CS"/>
</dbReference>
<organism evidence="3 4">
    <name type="scientific">Clavelina lepadiformis</name>
    <name type="common">Light-bulb sea squirt</name>
    <name type="synonym">Ascidia lepadiformis</name>
    <dbReference type="NCBI Taxonomy" id="159417"/>
    <lineage>
        <taxon>Eukaryota</taxon>
        <taxon>Metazoa</taxon>
        <taxon>Chordata</taxon>
        <taxon>Tunicata</taxon>
        <taxon>Ascidiacea</taxon>
        <taxon>Aplousobranchia</taxon>
        <taxon>Clavelinidae</taxon>
        <taxon>Clavelina</taxon>
    </lineage>
</organism>
<dbReference type="InterPro" id="IPR015797">
    <property type="entry name" value="NUDIX_hydrolase-like_dom_sf"/>
</dbReference>
<dbReference type="Proteomes" id="UP001642483">
    <property type="component" value="Unassembled WGS sequence"/>
</dbReference>
<keyword evidence="4" id="KW-1185">Reference proteome</keyword>
<dbReference type="PROSITE" id="PS51462">
    <property type="entry name" value="NUDIX"/>
    <property type="match status" value="1"/>
</dbReference>
<dbReference type="Gene3D" id="3.90.79.10">
    <property type="entry name" value="Nucleoside Triphosphate Pyrophosphohydrolase"/>
    <property type="match status" value="1"/>
</dbReference>
<accession>A0ABP0H3B6</accession>
<proteinExistence type="predicted"/>
<evidence type="ECO:0000313" key="3">
    <source>
        <dbReference type="EMBL" id="CAK8697489.1"/>
    </source>
</evidence>
<protein>
    <recommendedName>
        <fullName evidence="2">Nudix hydrolase domain-containing protein</fullName>
    </recommendedName>
</protein>
<evidence type="ECO:0000259" key="2">
    <source>
        <dbReference type="PROSITE" id="PS51462"/>
    </source>
</evidence>
<feature type="domain" description="Nudix hydrolase" evidence="2">
    <location>
        <begin position="37"/>
        <end position="168"/>
    </location>
</feature>